<evidence type="ECO:0000313" key="2">
    <source>
        <dbReference type="EMBL" id="SIT54409.1"/>
    </source>
</evidence>
<comment type="similarity">
    <text evidence="1">Belongs to the RutC family.</text>
</comment>
<dbReference type="GO" id="GO:0005829">
    <property type="term" value="C:cytosol"/>
    <property type="evidence" value="ECO:0007669"/>
    <property type="project" value="TreeGrafter"/>
</dbReference>
<dbReference type="CDD" id="cd00448">
    <property type="entry name" value="YjgF_YER057c_UK114_family"/>
    <property type="match status" value="1"/>
</dbReference>
<name>A0A1R3V3J8_9HYPH</name>
<proteinExistence type="inferred from homology"/>
<dbReference type="InterPro" id="IPR035959">
    <property type="entry name" value="RutC-like_sf"/>
</dbReference>
<organism evidence="2 3">
    <name type="scientific">Mesorhizobium prunaredense</name>
    <dbReference type="NCBI Taxonomy" id="1631249"/>
    <lineage>
        <taxon>Bacteria</taxon>
        <taxon>Pseudomonadati</taxon>
        <taxon>Pseudomonadota</taxon>
        <taxon>Alphaproteobacteria</taxon>
        <taxon>Hyphomicrobiales</taxon>
        <taxon>Phyllobacteriaceae</taxon>
        <taxon>Mesorhizobium</taxon>
    </lineage>
</organism>
<evidence type="ECO:0000313" key="3">
    <source>
        <dbReference type="Proteomes" id="UP000188388"/>
    </source>
</evidence>
<accession>A0A1R3V3J8</accession>
<sequence length="168" mass="18158">MSREKIMSRAIKHLLIEGLIIMTIGVPTATTANEKDLKLTIVNPQNLYDPSPNGYSTAVITPRGARVAYISGQGGQDSTGALSPDFAVQVEQAYTNLRTALDALGARPDQVAKLTVFVVDHDMSKLEVLTKNVKKMFGEALPAQTLIPVPKLAIDPMLFEVEAVVILE</sequence>
<dbReference type="Gene3D" id="3.30.1330.40">
    <property type="entry name" value="RutC-like"/>
    <property type="match status" value="1"/>
</dbReference>
<dbReference type="Proteomes" id="UP000188388">
    <property type="component" value="Unassembled WGS sequence"/>
</dbReference>
<dbReference type="GO" id="GO:0019239">
    <property type="term" value="F:deaminase activity"/>
    <property type="evidence" value="ECO:0007669"/>
    <property type="project" value="TreeGrafter"/>
</dbReference>
<dbReference type="InterPro" id="IPR006175">
    <property type="entry name" value="YjgF/YER057c/UK114"/>
</dbReference>
<gene>
    <name evidence="2" type="ORF">BQ8794_160013</name>
</gene>
<dbReference type="EMBL" id="FTPD01000008">
    <property type="protein sequence ID" value="SIT54409.1"/>
    <property type="molecule type" value="Genomic_DNA"/>
</dbReference>
<keyword evidence="3" id="KW-1185">Reference proteome</keyword>
<evidence type="ECO:0000256" key="1">
    <source>
        <dbReference type="ARBA" id="ARBA00010552"/>
    </source>
</evidence>
<dbReference type="Pfam" id="PF01042">
    <property type="entry name" value="Ribonuc_L-PSP"/>
    <property type="match status" value="1"/>
</dbReference>
<dbReference type="PANTHER" id="PTHR11803">
    <property type="entry name" value="2-IMINOBUTANOATE/2-IMINOPROPANOATE DEAMINASE RIDA"/>
    <property type="match status" value="1"/>
</dbReference>
<dbReference type="SUPFAM" id="SSF55298">
    <property type="entry name" value="YjgF-like"/>
    <property type="match status" value="1"/>
</dbReference>
<reference evidence="3" key="1">
    <citation type="submission" date="2017-01" db="EMBL/GenBank/DDBJ databases">
        <authorList>
            <person name="Brunel B."/>
        </authorList>
    </citation>
    <scope>NUCLEOTIDE SEQUENCE [LARGE SCALE GENOMIC DNA]</scope>
</reference>
<protein>
    <submittedName>
        <fullName evidence="2">Uncharacterized protein</fullName>
    </submittedName>
</protein>
<dbReference type="AlphaFoldDB" id="A0A1R3V3J8"/>
<dbReference type="STRING" id="1631249.BQ8794_160013"/>
<dbReference type="PANTHER" id="PTHR11803:SF58">
    <property type="entry name" value="PROTEIN HMF1-RELATED"/>
    <property type="match status" value="1"/>
</dbReference>